<feature type="transmembrane region" description="Helical" evidence="5">
    <location>
        <begin position="90"/>
        <end position="111"/>
    </location>
</feature>
<evidence type="ECO:0000313" key="8">
    <source>
        <dbReference type="Proteomes" id="UP000799291"/>
    </source>
</evidence>
<evidence type="ECO:0000256" key="1">
    <source>
        <dbReference type="ARBA" id="ARBA00004141"/>
    </source>
</evidence>
<evidence type="ECO:0000256" key="4">
    <source>
        <dbReference type="ARBA" id="ARBA00023136"/>
    </source>
</evidence>
<protein>
    <recommendedName>
        <fullName evidence="6">MARVEL domain-containing protein</fullName>
    </recommendedName>
</protein>
<reference evidence="7" key="1">
    <citation type="journal article" date="2020" name="Stud. Mycol.">
        <title>101 Dothideomycetes genomes: a test case for predicting lifestyles and emergence of pathogens.</title>
        <authorList>
            <person name="Haridas S."/>
            <person name="Albert R."/>
            <person name="Binder M."/>
            <person name="Bloem J."/>
            <person name="Labutti K."/>
            <person name="Salamov A."/>
            <person name="Andreopoulos B."/>
            <person name="Baker S."/>
            <person name="Barry K."/>
            <person name="Bills G."/>
            <person name="Bluhm B."/>
            <person name="Cannon C."/>
            <person name="Castanera R."/>
            <person name="Culley D."/>
            <person name="Daum C."/>
            <person name="Ezra D."/>
            <person name="Gonzalez J."/>
            <person name="Henrissat B."/>
            <person name="Kuo A."/>
            <person name="Liang C."/>
            <person name="Lipzen A."/>
            <person name="Lutzoni F."/>
            <person name="Magnuson J."/>
            <person name="Mondo S."/>
            <person name="Nolan M."/>
            <person name="Ohm R."/>
            <person name="Pangilinan J."/>
            <person name="Park H.-J."/>
            <person name="Ramirez L."/>
            <person name="Alfaro M."/>
            <person name="Sun H."/>
            <person name="Tritt A."/>
            <person name="Yoshinaga Y."/>
            <person name="Zwiers L.-H."/>
            <person name="Turgeon B."/>
            <person name="Goodwin S."/>
            <person name="Spatafora J."/>
            <person name="Crous P."/>
            <person name="Grigoriev I."/>
        </authorList>
    </citation>
    <scope>NUCLEOTIDE SEQUENCE</scope>
    <source>
        <strain evidence="7">CBS 122367</strain>
    </source>
</reference>
<organism evidence="7 8">
    <name type="scientific">Lentithecium fluviatile CBS 122367</name>
    <dbReference type="NCBI Taxonomy" id="1168545"/>
    <lineage>
        <taxon>Eukaryota</taxon>
        <taxon>Fungi</taxon>
        <taxon>Dikarya</taxon>
        <taxon>Ascomycota</taxon>
        <taxon>Pezizomycotina</taxon>
        <taxon>Dothideomycetes</taxon>
        <taxon>Pleosporomycetidae</taxon>
        <taxon>Pleosporales</taxon>
        <taxon>Massarineae</taxon>
        <taxon>Lentitheciaceae</taxon>
        <taxon>Lentithecium</taxon>
    </lineage>
</organism>
<dbReference type="PANTHER" id="PTHR37451">
    <property type="entry name" value="MARVEL DOMAIN"/>
    <property type="match status" value="1"/>
</dbReference>
<evidence type="ECO:0000256" key="3">
    <source>
        <dbReference type="ARBA" id="ARBA00022989"/>
    </source>
</evidence>
<proteinExistence type="predicted"/>
<dbReference type="Proteomes" id="UP000799291">
    <property type="component" value="Unassembled WGS sequence"/>
</dbReference>
<feature type="domain" description="MARVEL" evidence="6">
    <location>
        <begin position="12"/>
        <end position="139"/>
    </location>
</feature>
<keyword evidence="4 5" id="KW-0472">Membrane</keyword>
<evidence type="ECO:0000259" key="6">
    <source>
        <dbReference type="Pfam" id="PF01284"/>
    </source>
</evidence>
<keyword evidence="2 5" id="KW-0812">Transmembrane</keyword>
<sequence length="140" mass="15146">MAVTMAENKILHPALRALQLIFAIIVMGTDGYAIHMYHGYTSYIHTTAGDLYVHFGVPNAWSFLMFSTAWTILVVIFQFIAGNAFADRALIGYITVEVVALHSWFAGWIAVAANIGTTACSEGYFSCGALKAATVFGAVE</sequence>
<dbReference type="Pfam" id="PF01284">
    <property type="entry name" value="MARVEL"/>
    <property type="match status" value="1"/>
</dbReference>
<keyword evidence="8" id="KW-1185">Reference proteome</keyword>
<comment type="subcellular location">
    <subcellularLocation>
        <location evidence="1">Membrane</location>
        <topology evidence="1">Multi-pass membrane protein</topology>
    </subcellularLocation>
</comment>
<dbReference type="AlphaFoldDB" id="A0A6G1JHJ5"/>
<dbReference type="InterPro" id="IPR008253">
    <property type="entry name" value="Marvel"/>
</dbReference>
<evidence type="ECO:0000256" key="2">
    <source>
        <dbReference type="ARBA" id="ARBA00022692"/>
    </source>
</evidence>
<dbReference type="EMBL" id="MU005571">
    <property type="protein sequence ID" value="KAF2689918.1"/>
    <property type="molecule type" value="Genomic_DNA"/>
</dbReference>
<dbReference type="OrthoDB" id="2117453at2759"/>
<dbReference type="GO" id="GO:0016020">
    <property type="term" value="C:membrane"/>
    <property type="evidence" value="ECO:0007669"/>
    <property type="project" value="UniProtKB-SubCell"/>
</dbReference>
<dbReference type="PANTHER" id="PTHR37451:SF1">
    <property type="entry name" value="MARVEL DOMAIN-CONTAINING PROTEIN"/>
    <property type="match status" value="1"/>
</dbReference>
<feature type="transmembrane region" description="Helical" evidence="5">
    <location>
        <begin position="60"/>
        <end position="81"/>
    </location>
</feature>
<name>A0A6G1JHJ5_9PLEO</name>
<evidence type="ECO:0000256" key="5">
    <source>
        <dbReference type="SAM" id="Phobius"/>
    </source>
</evidence>
<accession>A0A6G1JHJ5</accession>
<evidence type="ECO:0000313" key="7">
    <source>
        <dbReference type="EMBL" id="KAF2689918.1"/>
    </source>
</evidence>
<keyword evidence="3 5" id="KW-1133">Transmembrane helix</keyword>
<feature type="transmembrane region" description="Helical" evidence="5">
    <location>
        <begin position="20"/>
        <end position="40"/>
    </location>
</feature>
<gene>
    <name evidence="7" type="ORF">K458DRAFT_474320</name>
</gene>